<comment type="caution">
    <text evidence="1">The sequence shown here is derived from an EMBL/GenBank/DDBJ whole genome shotgun (WGS) entry which is preliminary data.</text>
</comment>
<dbReference type="AlphaFoldDB" id="A0A074JQV8"/>
<dbReference type="Proteomes" id="UP000027471">
    <property type="component" value="Unassembled WGS sequence"/>
</dbReference>
<protein>
    <submittedName>
        <fullName evidence="1">Uncharacterized protein</fullName>
    </submittedName>
</protein>
<sequence length="117" mass="13122">MSFDILFCRNQEDVLDLKNHTDFLALFDADIGGRVYDGYDDFYVTDQTLAIADARLAVALTSAGIGSHEVQSEIPNGFCDIDARTAHWSYLLRCYPALLEMLRENIRDHGPLVCAYG</sequence>
<keyword evidence="2" id="KW-1185">Reference proteome</keyword>
<evidence type="ECO:0000313" key="2">
    <source>
        <dbReference type="Proteomes" id="UP000027471"/>
    </source>
</evidence>
<dbReference type="EMBL" id="AUNB01000025">
    <property type="protein sequence ID" value="KEO60006.1"/>
    <property type="molecule type" value="Genomic_DNA"/>
</dbReference>
<proteinExistence type="predicted"/>
<evidence type="ECO:0000313" key="1">
    <source>
        <dbReference type="EMBL" id="KEO60006.1"/>
    </source>
</evidence>
<name>A0A074JQV8_9RHOB</name>
<reference evidence="1 2" key="1">
    <citation type="journal article" date="2015" name="Antonie Van Leeuwenhoek">
        <title>Thioclava indica sp. nov., isolated from surface seawater of the Indian Ocean.</title>
        <authorList>
            <person name="Liu Y."/>
            <person name="Lai Q."/>
            <person name="Du J."/>
            <person name="Xu H."/>
            <person name="Jiang L."/>
            <person name="Shao Z."/>
        </authorList>
    </citation>
    <scope>NUCLEOTIDE SEQUENCE [LARGE SCALE GENOMIC DNA]</scope>
    <source>
        <strain evidence="1 2">DT23-4</strain>
    </source>
</reference>
<gene>
    <name evidence="1" type="ORF">DT23_14880</name>
</gene>
<dbReference type="STRING" id="1353528.DT23_14880"/>
<dbReference type="RefSeq" id="WP_038130589.1">
    <property type="nucleotide sequence ID" value="NZ_AUNB01000025.1"/>
</dbReference>
<accession>A0A074JQV8</accession>
<organism evidence="1 2">
    <name type="scientific">Thioclava indica</name>
    <dbReference type="NCBI Taxonomy" id="1353528"/>
    <lineage>
        <taxon>Bacteria</taxon>
        <taxon>Pseudomonadati</taxon>
        <taxon>Pseudomonadota</taxon>
        <taxon>Alphaproteobacteria</taxon>
        <taxon>Rhodobacterales</taxon>
        <taxon>Paracoccaceae</taxon>
        <taxon>Thioclava</taxon>
    </lineage>
</organism>